<sequence>MTDQQFVLKWHYHETTLLQNLPYLLENDILSDVTLSVGAQHIKAHKIILAMCSELKNTQHPVVVLHNASMEDVRAMLAFMYRGQCVVSEDQLPNLLSIAKLLKIQGLCDMKKLIMLVHRVLMCLEAETHYESMYLIDIPKSILRENEKRQIALRPMQR</sequence>
<dbReference type="STRING" id="77166.N6U7D5"/>
<dbReference type="GO" id="GO:0006357">
    <property type="term" value="P:regulation of transcription by RNA polymerase II"/>
    <property type="evidence" value="ECO:0007669"/>
    <property type="project" value="TreeGrafter"/>
</dbReference>
<comment type="subcellular location">
    <subcellularLocation>
        <location evidence="1">Nucleus</location>
    </subcellularLocation>
</comment>
<feature type="domain" description="BTB" evidence="3">
    <location>
        <begin position="31"/>
        <end position="89"/>
    </location>
</feature>
<dbReference type="SMART" id="SM00225">
    <property type="entry name" value="BTB"/>
    <property type="match status" value="1"/>
</dbReference>
<evidence type="ECO:0000313" key="4">
    <source>
        <dbReference type="EMBL" id="ENN76546.1"/>
    </source>
</evidence>
<name>N6U7D5_DENPD</name>
<dbReference type="OrthoDB" id="6425912at2759"/>
<dbReference type="InterPro" id="IPR011333">
    <property type="entry name" value="SKP1/BTB/POZ_sf"/>
</dbReference>
<protein>
    <recommendedName>
        <fullName evidence="3">BTB domain-containing protein</fullName>
    </recommendedName>
</protein>
<dbReference type="GO" id="GO:0005634">
    <property type="term" value="C:nucleus"/>
    <property type="evidence" value="ECO:0007669"/>
    <property type="project" value="UniProtKB-SubCell"/>
</dbReference>
<organism evidence="4">
    <name type="scientific">Dendroctonus ponderosae</name>
    <name type="common">Mountain pine beetle</name>
    <dbReference type="NCBI Taxonomy" id="77166"/>
    <lineage>
        <taxon>Eukaryota</taxon>
        <taxon>Metazoa</taxon>
        <taxon>Ecdysozoa</taxon>
        <taxon>Arthropoda</taxon>
        <taxon>Hexapoda</taxon>
        <taxon>Insecta</taxon>
        <taxon>Pterygota</taxon>
        <taxon>Neoptera</taxon>
        <taxon>Endopterygota</taxon>
        <taxon>Coleoptera</taxon>
        <taxon>Polyphaga</taxon>
        <taxon>Cucujiformia</taxon>
        <taxon>Curculionidae</taxon>
        <taxon>Scolytinae</taxon>
        <taxon>Dendroctonus</taxon>
    </lineage>
</organism>
<dbReference type="PROSITE" id="PS50097">
    <property type="entry name" value="BTB"/>
    <property type="match status" value="1"/>
</dbReference>
<dbReference type="Pfam" id="PF00651">
    <property type="entry name" value="BTB"/>
    <property type="match status" value="1"/>
</dbReference>
<evidence type="ECO:0000256" key="1">
    <source>
        <dbReference type="ARBA" id="ARBA00004123"/>
    </source>
</evidence>
<dbReference type="Gene3D" id="3.30.710.10">
    <property type="entry name" value="Potassium Channel Kv1.1, Chain A"/>
    <property type="match status" value="1"/>
</dbReference>
<dbReference type="PANTHER" id="PTHR23110">
    <property type="entry name" value="BTB DOMAIN TRANSCRIPTION FACTOR"/>
    <property type="match status" value="1"/>
</dbReference>
<dbReference type="HOGENOM" id="CLU_004253_8_1_1"/>
<keyword evidence="2" id="KW-0539">Nucleus</keyword>
<feature type="non-terminal residue" evidence="4">
    <location>
        <position position="158"/>
    </location>
</feature>
<evidence type="ECO:0000259" key="3">
    <source>
        <dbReference type="PROSITE" id="PS50097"/>
    </source>
</evidence>
<proteinExistence type="predicted"/>
<evidence type="ECO:0000256" key="2">
    <source>
        <dbReference type="ARBA" id="ARBA00023242"/>
    </source>
</evidence>
<evidence type="ECO:0000313" key="6">
    <source>
        <dbReference type="Proteomes" id="UP000030742"/>
    </source>
</evidence>
<gene>
    <name evidence="5" type="ORF">D910_08333</name>
    <name evidence="4" type="ORF">YQE_06997</name>
</gene>
<dbReference type="PANTHER" id="PTHR23110:SF99">
    <property type="entry name" value="BROAD-COMPLEX CORE PROTEIN ISOFORM 6"/>
    <property type="match status" value="1"/>
</dbReference>
<dbReference type="EMBL" id="KB632267">
    <property type="protein sequence ID" value="ERL90991.1"/>
    <property type="molecule type" value="Genomic_DNA"/>
</dbReference>
<dbReference type="Proteomes" id="UP000030742">
    <property type="component" value="Unassembled WGS sequence"/>
</dbReference>
<dbReference type="AlphaFoldDB" id="N6U7D5"/>
<reference evidence="4 6" key="1">
    <citation type="journal article" date="2013" name="Genome Biol.">
        <title>Draft genome of the mountain pine beetle, Dendroctonus ponderosae Hopkins, a major forest pest.</title>
        <authorList>
            <person name="Keeling C.I."/>
            <person name="Yuen M.M."/>
            <person name="Liao N.Y."/>
            <person name="Docking T.R."/>
            <person name="Chan S.K."/>
            <person name="Taylor G.A."/>
            <person name="Palmquist D.L."/>
            <person name="Jackman S.D."/>
            <person name="Nguyen A."/>
            <person name="Li M."/>
            <person name="Henderson H."/>
            <person name="Janes J.K."/>
            <person name="Zhao Y."/>
            <person name="Pandoh P."/>
            <person name="Moore R."/>
            <person name="Sperling F.A."/>
            <person name="Huber D.P."/>
            <person name="Birol I."/>
            <person name="Jones S.J."/>
            <person name="Bohlmann J."/>
        </authorList>
    </citation>
    <scope>NUCLEOTIDE SEQUENCE</scope>
</reference>
<dbReference type="InterPro" id="IPR051095">
    <property type="entry name" value="Dros_DevTransReg"/>
</dbReference>
<dbReference type="EMBL" id="KB740975">
    <property type="protein sequence ID" value="ENN76546.1"/>
    <property type="molecule type" value="Genomic_DNA"/>
</dbReference>
<dbReference type="InterPro" id="IPR000210">
    <property type="entry name" value="BTB/POZ_dom"/>
</dbReference>
<feature type="non-terminal residue" evidence="4">
    <location>
        <position position="1"/>
    </location>
</feature>
<dbReference type="SUPFAM" id="SSF54695">
    <property type="entry name" value="POZ domain"/>
    <property type="match status" value="1"/>
</dbReference>
<accession>N6U7D5</accession>
<evidence type="ECO:0000313" key="5">
    <source>
        <dbReference type="EMBL" id="ERL90991.1"/>
    </source>
</evidence>